<name>A0AAD5MHZ4_PARTN</name>
<dbReference type="AlphaFoldDB" id="A0AAD5MHZ4"/>
<accession>A0AAD5MHZ4</accession>
<dbReference type="EMBL" id="JAHQIW010003395">
    <property type="protein sequence ID" value="KAJ1358535.1"/>
    <property type="molecule type" value="Genomic_DNA"/>
</dbReference>
<evidence type="ECO:0000313" key="1">
    <source>
        <dbReference type="EMBL" id="KAJ1358535.1"/>
    </source>
</evidence>
<reference evidence="1" key="1">
    <citation type="submission" date="2021-06" db="EMBL/GenBank/DDBJ databases">
        <title>Parelaphostrongylus tenuis whole genome reference sequence.</title>
        <authorList>
            <person name="Garwood T.J."/>
            <person name="Larsen P.A."/>
            <person name="Fountain-Jones N.M."/>
            <person name="Garbe J.R."/>
            <person name="Macchietto M.G."/>
            <person name="Kania S.A."/>
            <person name="Gerhold R.W."/>
            <person name="Richards J.E."/>
            <person name="Wolf T.M."/>
        </authorList>
    </citation>
    <scope>NUCLEOTIDE SEQUENCE</scope>
    <source>
        <strain evidence="1">MNPRO001-30</strain>
        <tissue evidence="1">Meninges</tissue>
    </source>
</reference>
<gene>
    <name evidence="1" type="ORF">KIN20_016979</name>
</gene>
<evidence type="ECO:0000313" key="2">
    <source>
        <dbReference type="Proteomes" id="UP001196413"/>
    </source>
</evidence>
<sequence>MSGEIIAAESSEFSMFDYCSCCQWSVTDVQPYVIVQMQVNLEKMLFIRGTIYKRHKPNGRTSRLTTHRSVDAAMKWSTRAAARAITHTDETIRPPPNKRRVRIVCLVGVPIVKQRTNDQVRRQAACQRRRSHRYISAHST</sequence>
<protein>
    <submittedName>
        <fullName evidence="1">Uncharacterized protein</fullName>
    </submittedName>
</protein>
<dbReference type="Proteomes" id="UP001196413">
    <property type="component" value="Unassembled WGS sequence"/>
</dbReference>
<comment type="caution">
    <text evidence="1">The sequence shown here is derived from an EMBL/GenBank/DDBJ whole genome shotgun (WGS) entry which is preliminary data.</text>
</comment>
<proteinExistence type="predicted"/>
<organism evidence="1 2">
    <name type="scientific">Parelaphostrongylus tenuis</name>
    <name type="common">Meningeal worm</name>
    <dbReference type="NCBI Taxonomy" id="148309"/>
    <lineage>
        <taxon>Eukaryota</taxon>
        <taxon>Metazoa</taxon>
        <taxon>Ecdysozoa</taxon>
        <taxon>Nematoda</taxon>
        <taxon>Chromadorea</taxon>
        <taxon>Rhabditida</taxon>
        <taxon>Rhabditina</taxon>
        <taxon>Rhabditomorpha</taxon>
        <taxon>Strongyloidea</taxon>
        <taxon>Metastrongylidae</taxon>
        <taxon>Parelaphostrongylus</taxon>
    </lineage>
</organism>
<keyword evidence="2" id="KW-1185">Reference proteome</keyword>